<reference evidence="1 2" key="1">
    <citation type="submission" date="2024-07" db="EMBL/GenBank/DDBJ databases">
        <title>Characterization of a bacterium isolated from hydrolysated instant sea cucumber by whole-genome sequencing and metabolomics.</title>
        <authorList>
            <person name="Luo X."/>
            <person name="Zhang Z."/>
            <person name="Zheng Z."/>
            <person name="Zhang W."/>
            <person name="Ming T."/>
            <person name="Jiao L."/>
            <person name="Su X."/>
            <person name="Kong F."/>
            <person name="Xu J."/>
        </authorList>
    </citation>
    <scope>NUCLEOTIDE SEQUENCE [LARGE SCALE GENOMIC DNA]</scope>
    <source>
        <strain evidence="1 2">XL-2024</strain>
    </source>
</reference>
<dbReference type="RefSeq" id="WP_368637473.1">
    <property type="nucleotide sequence ID" value="NZ_JBFRHK010000011.1"/>
</dbReference>
<evidence type="ECO:0000313" key="1">
    <source>
        <dbReference type="EMBL" id="MEX3746897.1"/>
    </source>
</evidence>
<sequence length="73" mass="8654">MLMGKKLEIPHQCEFEWVLDYKINGSVGMDSQDANSSVDSVAEFLVYGQNEEEVYKRLESVYQWFLNNTKWER</sequence>
<proteinExistence type="predicted"/>
<accession>A0ABV3W141</accession>
<comment type="caution">
    <text evidence="1">The sequence shown here is derived from an EMBL/GenBank/DDBJ whole genome shotgun (WGS) entry which is preliminary data.</text>
</comment>
<keyword evidence="2" id="KW-1185">Reference proteome</keyword>
<organism evidence="1 2">
    <name type="scientific">Lysinibacillus xylanilyticus</name>
    <dbReference type="NCBI Taxonomy" id="582475"/>
    <lineage>
        <taxon>Bacteria</taxon>
        <taxon>Bacillati</taxon>
        <taxon>Bacillota</taxon>
        <taxon>Bacilli</taxon>
        <taxon>Bacillales</taxon>
        <taxon>Bacillaceae</taxon>
        <taxon>Lysinibacillus</taxon>
    </lineage>
</organism>
<dbReference type="EMBL" id="JBFRHK010000011">
    <property type="protein sequence ID" value="MEX3746897.1"/>
    <property type="molecule type" value="Genomic_DNA"/>
</dbReference>
<name>A0ABV3W141_9BACI</name>
<dbReference type="Proteomes" id="UP001558534">
    <property type="component" value="Unassembled WGS sequence"/>
</dbReference>
<protein>
    <submittedName>
        <fullName evidence="1">Uncharacterized protein</fullName>
    </submittedName>
</protein>
<evidence type="ECO:0000313" key="2">
    <source>
        <dbReference type="Proteomes" id="UP001558534"/>
    </source>
</evidence>
<gene>
    <name evidence="1" type="ORF">AB1300_17390</name>
</gene>